<accession>A0ABW0XC16</accession>
<reference evidence="2" key="1">
    <citation type="journal article" date="2019" name="Int. J. Syst. Evol. Microbiol.">
        <title>The Global Catalogue of Microorganisms (GCM) 10K type strain sequencing project: providing services to taxonomists for standard genome sequencing and annotation.</title>
        <authorList>
            <consortium name="The Broad Institute Genomics Platform"/>
            <consortium name="The Broad Institute Genome Sequencing Center for Infectious Disease"/>
            <person name="Wu L."/>
            <person name="Ma J."/>
        </authorList>
    </citation>
    <scope>NUCLEOTIDE SEQUENCE [LARGE SCALE GENOMIC DNA]</scope>
    <source>
        <strain evidence="2">CGMCC 4.1437</strain>
    </source>
</reference>
<organism evidence="1 2">
    <name type="scientific">Kitasatospora misakiensis</name>
    <dbReference type="NCBI Taxonomy" id="67330"/>
    <lineage>
        <taxon>Bacteria</taxon>
        <taxon>Bacillati</taxon>
        <taxon>Actinomycetota</taxon>
        <taxon>Actinomycetes</taxon>
        <taxon>Kitasatosporales</taxon>
        <taxon>Streptomycetaceae</taxon>
        <taxon>Kitasatospora</taxon>
    </lineage>
</organism>
<comment type="caution">
    <text evidence="1">The sequence shown here is derived from an EMBL/GenBank/DDBJ whole genome shotgun (WGS) entry which is preliminary data.</text>
</comment>
<proteinExistence type="predicted"/>
<dbReference type="Proteomes" id="UP001595975">
    <property type="component" value="Unassembled WGS sequence"/>
</dbReference>
<gene>
    <name evidence="1" type="ORF">ACFP3U_28340</name>
</gene>
<protein>
    <submittedName>
        <fullName evidence="1">Uncharacterized protein</fullName>
    </submittedName>
</protein>
<dbReference type="EMBL" id="JBHSOF010000047">
    <property type="protein sequence ID" value="MFC5666864.1"/>
    <property type="molecule type" value="Genomic_DNA"/>
</dbReference>
<sequence length="184" mass="19826">MAAESAHLPVWHDARVESGARAADPSSLGDLLMSLRNGPLVSVRYGRLPDGATPDHRLGSVAGLVHGLVAEIHPVWERHLATVGVPSTTSQVEARLKPLAADEAIETMTKLAAEDLVWPGRLLMNREIAHHTVTRIVKWLGPGATWWTNRQSGSWDPVTACTFDGVVAGSDGEYFAILIQLGED</sequence>
<dbReference type="RefSeq" id="WP_380228558.1">
    <property type="nucleotide sequence ID" value="NZ_JBHSOF010000047.1"/>
</dbReference>
<name>A0ABW0XC16_9ACTN</name>
<keyword evidence="2" id="KW-1185">Reference proteome</keyword>
<evidence type="ECO:0000313" key="1">
    <source>
        <dbReference type="EMBL" id="MFC5666864.1"/>
    </source>
</evidence>
<evidence type="ECO:0000313" key="2">
    <source>
        <dbReference type="Proteomes" id="UP001595975"/>
    </source>
</evidence>